<dbReference type="AlphaFoldDB" id="G0MNB1"/>
<name>G0MNB1_CAEBE</name>
<feature type="coiled-coil region" evidence="1">
    <location>
        <begin position="3"/>
        <end position="33"/>
    </location>
</feature>
<evidence type="ECO:0000313" key="3">
    <source>
        <dbReference type="EMBL" id="EGT38198.1"/>
    </source>
</evidence>
<keyword evidence="2" id="KW-0812">Transmembrane</keyword>
<keyword evidence="2" id="KW-0472">Membrane</keyword>
<feature type="transmembrane region" description="Helical" evidence="2">
    <location>
        <begin position="113"/>
        <end position="130"/>
    </location>
</feature>
<keyword evidence="1" id="KW-0175">Coiled coil</keyword>
<dbReference type="InParanoid" id="G0MNB1"/>
<accession>G0MNB1</accession>
<dbReference type="EMBL" id="GL379803">
    <property type="protein sequence ID" value="EGT38198.1"/>
    <property type="molecule type" value="Genomic_DNA"/>
</dbReference>
<evidence type="ECO:0000313" key="4">
    <source>
        <dbReference type="Proteomes" id="UP000008068"/>
    </source>
</evidence>
<evidence type="ECO:0000256" key="1">
    <source>
        <dbReference type="SAM" id="Coils"/>
    </source>
</evidence>
<dbReference type="HOGENOM" id="CLU_157461_0_0_1"/>
<dbReference type="Proteomes" id="UP000008068">
    <property type="component" value="Unassembled WGS sequence"/>
</dbReference>
<reference evidence="4" key="1">
    <citation type="submission" date="2011-07" db="EMBL/GenBank/DDBJ databases">
        <authorList>
            <consortium name="Caenorhabditis brenneri Sequencing and Analysis Consortium"/>
            <person name="Wilson R.K."/>
        </authorList>
    </citation>
    <scope>NUCLEOTIDE SEQUENCE [LARGE SCALE GENOMIC DNA]</scope>
    <source>
        <strain evidence="4">PB2801</strain>
    </source>
</reference>
<sequence>MSAVQLKQHFNNMKKIQEELKQKLGRIGEIAEEFRTFPSVTKDHFEKIDQMIRDCEHEMKECKESLVDMYKDAIIQGVDLDNTRLLKVFQFFFRNAGRITYLLRCINLPRGSTSIWVIILATAFIYLWAVL</sequence>
<keyword evidence="2" id="KW-1133">Transmembrane helix</keyword>
<gene>
    <name evidence="3" type="ORF">CAEBREN_21871</name>
</gene>
<proteinExistence type="predicted"/>
<protein>
    <submittedName>
        <fullName evidence="3">Uncharacterized protein</fullName>
    </submittedName>
</protein>
<evidence type="ECO:0000256" key="2">
    <source>
        <dbReference type="SAM" id="Phobius"/>
    </source>
</evidence>
<organism evidence="4">
    <name type="scientific">Caenorhabditis brenneri</name>
    <name type="common">Nematode worm</name>
    <dbReference type="NCBI Taxonomy" id="135651"/>
    <lineage>
        <taxon>Eukaryota</taxon>
        <taxon>Metazoa</taxon>
        <taxon>Ecdysozoa</taxon>
        <taxon>Nematoda</taxon>
        <taxon>Chromadorea</taxon>
        <taxon>Rhabditida</taxon>
        <taxon>Rhabditina</taxon>
        <taxon>Rhabditomorpha</taxon>
        <taxon>Rhabditoidea</taxon>
        <taxon>Rhabditidae</taxon>
        <taxon>Peloderinae</taxon>
        <taxon>Caenorhabditis</taxon>
    </lineage>
</organism>
<keyword evidence="4" id="KW-1185">Reference proteome</keyword>